<accession>A0A9P6RKS1</accession>
<organism evidence="2 3">
    <name type="scientific">Dissophora globulifera</name>
    <dbReference type="NCBI Taxonomy" id="979702"/>
    <lineage>
        <taxon>Eukaryota</taxon>
        <taxon>Fungi</taxon>
        <taxon>Fungi incertae sedis</taxon>
        <taxon>Mucoromycota</taxon>
        <taxon>Mortierellomycotina</taxon>
        <taxon>Mortierellomycetes</taxon>
        <taxon>Mortierellales</taxon>
        <taxon>Mortierellaceae</taxon>
        <taxon>Dissophora</taxon>
    </lineage>
</organism>
<dbReference type="EMBL" id="JAAAIP010000251">
    <property type="protein sequence ID" value="KAG0321250.1"/>
    <property type="molecule type" value="Genomic_DNA"/>
</dbReference>
<feature type="compositionally biased region" description="Polar residues" evidence="1">
    <location>
        <begin position="390"/>
        <end position="414"/>
    </location>
</feature>
<feature type="compositionally biased region" description="Polar residues" evidence="1">
    <location>
        <begin position="139"/>
        <end position="150"/>
    </location>
</feature>
<evidence type="ECO:0000313" key="3">
    <source>
        <dbReference type="Proteomes" id="UP000738325"/>
    </source>
</evidence>
<feature type="compositionally biased region" description="Low complexity" evidence="1">
    <location>
        <begin position="374"/>
        <end position="389"/>
    </location>
</feature>
<feature type="region of interest" description="Disordered" evidence="1">
    <location>
        <begin position="329"/>
        <end position="433"/>
    </location>
</feature>
<gene>
    <name evidence="2" type="ORF">BGZ99_004038</name>
</gene>
<evidence type="ECO:0000313" key="2">
    <source>
        <dbReference type="EMBL" id="KAG0321250.1"/>
    </source>
</evidence>
<feature type="compositionally biased region" description="Low complexity" evidence="1">
    <location>
        <begin position="48"/>
        <end position="64"/>
    </location>
</feature>
<reference evidence="2" key="1">
    <citation type="journal article" date="2020" name="Fungal Divers.">
        <title>Resolving the Mortierellaceae phylogeny through synthesis of multi-gene phylogenetics and phylogenomics.</title>
        <authorList>
            <person name="Vandepol N."/>
            <person name="Liber J."/>
            <person name="Desiro A."/>
            <person name="Na H."/>
            <person name="Kennedy M."/>
            <person name="Barry K."/>
            <person name="Grigoriev I.V."/>
            <person name="Miller A.N."/>
            <person name="O'Donnell K."/>
            <person name="Stajich J.E."/>
            <person name="Bonito G."/>
        </authorList>
    </citation>
    <scope>NUCLEOTIDE SEQUENCE</scope>
    <source>
        <strain evidence="2">REB-010B</strain>
    </source>
</reference>
<feature type="region of interest" description="Disordered" evidence="1">
    <location>
        <begin position="126"/>
        <end position="150"/>
    </location>
</feature>
<evidence type="ECO:0000256" key="1">
    <source>
        <dbReference type="SAM" id="MobiDB-lite"/>
    </source>
</evidence>
<feature type="region of interest" description="Disordered" evidence="1">
    <location>
        <begin position="48"/>
        <end position="98"/>
    </location>
</feature>
<sequence>MLVLPFPHQQHSTHQLLLQVGLEHKSARPIELKVPLRPLTRLIDSYFKSSSGSSQESSASPSRTYTLGPSSTPESGPTKSTTEHTHPESIASSDTVESDALESLVAEPLFNPFDSEAIAESNEINDNHSRYNNRNNNNTHSPSLSVKSPASGTIITTSTTITTDLLQAEDSTPSAIEPIDRLGLLAYSSPLSGESLRRLALSPRKQNRKKVFPQGTMPAPPALSFADRLAAEMAGSDELRLNSTQNQDISNGNSDIAVLGFGFTKQDAVAKDVVYGSDPESDVDWNDATSRIYSPKVTMKDKTESKPIVLLDSDDDIPTLRSFNSKAAPITLDDSDSDLDEDPFSGGMSSASSPKHITTAPDPSQRDDADDQSSDLSEPDSSSTESTTLRGSPTRSRLLTPPRSTRNLRSSNVKPNPPALQPRPTPKPVRAKRPVLFSLDSLLNEKKRKAEVGYDIDAASKSVALDDELLDEYGDDEEEDGTFGPDMIPRGVLSEEQEGALSEIIAEETTALVEDISEFFVYWPLELIVHPLEQELADSDAADHVVQRVLKSTRTESQRNQFLTSPFLMILSSSPWTMPRSLFRWLVHVVAAEQNQLVTLSVFALLQRMLSQKTSLLGVDHEDLMSVFRMYGAKYEYLGQHWSVKPVTRETRNERIILPETAKFPQQNLKAVLKLVNLTATLDPQFYQVNEIRMIVGLLLRMTTDPIIGDIKSVLGSTIVALLDAIPAHAWESERHRLCEEVIRTLGTSLPFMIFALHQLPSLSMRITILRRGIALAYLGLPPIPEGERAPNLEELHKALFVDEGFAVKPETNYTDLGRRMQVFGFCLDDEQIIASYGRKALEPVLQKLRMMHGRIVDIRAAFMERTLTKDVIQRLYMRLYYAGIHRQTTNQLILNFAKPAMAKPEADSGREDALTIPDLQLVPELASSNDI</sequence>
<comment type="caution">
    <text evidence="2">The sequence shown here is derived from an EMBL/GenBank/DDBJ whole genome shotgun (WGS) entry which is preliminary data.</text>
</comment>
<dbReference type="OrthoDB" id="5599613at2759"/>
<name>A0A9P6RKS1_9FUNG</name>
<dbReference type="Proteomes" id="UP000738325">
    <property type="component" value="Unassembled WGS sequence"/>
</dbReference>
<feature type="compositionally biased region" description="Pro residues" evidence="1">
    <location>
        <begin position="415"/>
        <end position="427"/>
    </location>
</feature>
<keyword evidence="3" id="KW-1185">Reference proteome</keyword>
<proteinExistence type="predicted"/>
<feature type="compositionally biased region" description="Polar residues" evidence="1">
    <location>
        <begin position="65"/>
        <end position="80"/>
    </location>
</feature>
<protein>
    <submittedName>
        <fullName evidence="2">Uncharacterized protein</fullName>
    </submittedName>
</protein>
<feature type="compositionally biased region" description="Polar residues" evidence="1">
    <location>
        <begin position="347"/>
        <end position="356"/>
    </location>
</feature>
<feature type="compositionally biased region" description="Acidic residues" evidence="1">
    <location>
        <begin position="333"/>
        <end position="343"/>
    </location>
</feature>
<dbReference type="AlphaFoldDB" id="A0A9P6RKS1"/>